<dbReference type="PANTHER" id="PTHR41248">
    <property type="entry name" value="NORD PROTEIN"/>
    <property type="match status" value="1"/>
</dbReference>
<dbReference type="PANTHER" id="PTHR41248:SF1">
    <property type="entry name" value="NORD PROTEIN"/>
    <property type="match status" value="1"/>
</dbReference>
<dbReference type="InterPro" id="IPR036465">
    <property type="entry name" value="vWFA_dom_sf"/>
</dbReference>
<dbReference type="Proteomes" id="UP000298596">
    <property type="component" value="Plasmid p1"/>
</dbReference>
<sequence>MDSLGGDIALADVERRLRAYGAALWGSDPPLRPLVGEGDPAALRSRFDADLVRLPVVWPSVDLYRAALAHVGAHRMFSRPWPAKGLKPLLTIVVSLVEDARVEHLAMRRLPGLRRLWAPFHRVEPSPSLMAADLLERLARALFDAGHRDGNAWVDKGQRLFFERPDHWDDPEFSLRLGGDLAGDLGKTRVQVNVRGHRVDPVYRDDNGGLWLYDTPPEPPRDADDPLEAVRPEPAEGEGHRRNAPLQTPPAPAPLAVAETAALRPVARYPEWDHRIGLHRPDFVQVIESVPEHEPLLDAPADLQLAQRVRALIRHAVVARPERLRRQRDGDDLDLDACIAASVARRRGHVPDLRVHRRVRRRGRDLSVLLLLDASHSTNDPANDPAGDGTVLDLERRSADLLAGALAAAGDRFALAAFRSDGREAVHWLPVKRFAEPYDGAARGRLAGLDGRWSTRMGAAIRHAGATLAAQPTLRRLLLLVTDGEPSDIDCPDPRHLVEDARKAVRELAGRGIDVVCVALGGDPQTHHRIFGQRNVLPVDRVERLPEILPAVYVRLTG</sequence>
<feature type="compositionally biased region" description="Basic and acidic residues" evidence="1">
    <location>
        <begin position="219"/>
        <end position="241"/>
    </location>
</feature>
<feature type="domain" description="VWFA" evidence="2">
    <location>
        <begin position="367"/>
        <end position="552"/>
    </location>
</feature>
<evidence type="ECO:0000313" key="3">
    <source>
        <dbReference type="EMBL" id="QCO04204.1"/>
    </source>
</evidence>
<accession>A0A4D8Q0Z4</accession>
<organism evidence="3 4">
    <name type="scientific">Azospirillum brasilense</name>
    <dbReference type="NCBI Taxonomy" id="192"/>
    <lineage>
        <taxon>Bacteria</taxon>
        <taxon>Pseudomonadati</taxon>
        <taxon>Pseudomonadota</taxon>
        <taxon>Alphaproteobacteria</taxon>
        <taxon>Rhodospirillales</taxon>
        <taxon>Azospirillaceae</taxon>
        <taxon>Azospirillum</taxon>
    </lineage>
</organism>
<name>A0A4D8Q0Z4_AZOBR</name>
<dbReference type="EMBL" id="CP032331">
    <property type="protein sequence ID" value="QCO04204.1"/>
    <property type="molecule type" value="Genomic_DNA"/>
</dbReference>
<geneLocation type="plasmid" evidence="3">
    <name>p1</name>
</geneLocation>
<protein>
    <recommendedName>
        <fullName evidence="2">VWFA domain-containing protein</fullName>
    </recommendedName>
</protein>
<dbReference type="InterPro" id="IPR002035">
    <property type="entry name" value="VWF_A"/>
</dbReference>
<dbReference type="SMART" id="SM00327">
    <property type="entry name" value="VWA"/>
    <property type="match status" value="1"/>
</dbReference>
<dbReference type="Gene3D" id="3.40.50.410">
    <property type="entry name" value="von Willebrand factor, type A domain"/>
    <property type="match status" value="1"/>
</dbReference>
<evidence type="ECO:0000259" key="2">
    <source>
        <dbReference type="PROSITE" id="PS50234"/>
    </source>
</evidence>
<feature type="region of interest" description="Disordered" evidence="1">
    <location>
        <begin position="215"/>
        <end position="252"/>
    </location>
</feature>
<keyword evidence="3" id="KW-0614">Plasmid</keyword>
<dbReference type="InterPro" id="IPR051928">
    <property type="entry name" value="NorD/CobT"/>
</dbReference>
<gene>
    <name evidence="3" type="ORF">D3867_19800</name>
</gene>
<evidence type="ECO:0000313" key="4">
    <source>
        <dbReference type="Proteomes" id="UP000298596"/>
    </source>
</evidence>
<dbReference type="PROSITE" id="PS50234">
    <property type="entry name" value="VWFA"/>
    <property type="match status" value="1"/>
</dbReference>
<reference evidence="3 4" key="1">
    <citation type="submission" date="2018-09" db="EMBL/GenBank/DDBJ databases">
        <title>Whole genome based analysis of evolution and adaptive divergence in Indian and Brazilian strains of Azospirillum brasilense.</title>
        <authorList>
            <person name="Singh C."/>
            <person name="Tripathi A.K."/>
        </authorList>
    </citation>
    <scope>NUCLEOTIDE SEQUENCE [LARGE SCALE GENOMIC DNA]</scope>
    <source>
        <strain evidence="3 4">MTCC4036</strain>
        <plasmid evidence="3 4">p1</plasmid>
    </source>
</reference>
<dbReference type="SUPFAM" id="SSF53300">
    <property type="entry name" value="vWA-like"/>
    <property type="match status" value="1"/>
</dbReference>
<proteinExistence type="predicted"/>
<dbReference type="AlphaFoldDB" id="A0A4D8Q0Z4"/>
<evidence type="ECO:0000256" key="1">
    <source>
        <dbReference type="SAM" id="MobiDB-lite"/>
    </source>
</evidence>